<dbReference type="InterPro" id="IPR037047">
    <property type="entry name" value="PITH_dom_sf"/>
</dbReference>
<dbReference type="GO" id="GO:0005737">
    <property type="term" value="C:cytoplasm"/>
    <property type="evidence" value="ECO:0007669"/>
    <property type="project" value="UniProtKB-ARBA"/>
</dbReference>
<dbReference type="Pfam" id="PF06201">
    <property type="entry name" value="PITH"/>
    <property type="match status" value="1"/>
</dbReference>
<dbReference type="GO" id="GO:0005634">
    <property type="term" value="C:nucleus"/>
    <property type="evidence" value="ECO:0007669"/>
    <property type="project" value="TreeGrafter"/>
</dbReference>
<name>A0A4T0F9G8_WALIC</name>
<dbReference type="EMBL" id="SPOF01000006">
    <property type="protein sequence ID" value="TIB15718.1"/>
    <property type="molecule type" value="Genomic_DNA"/>
</dbReference>
<dbReference type="SUPFAM" id="SSF49785">
    <property type="entry name" value="Galactose-binding domain-like"/>
    <property type="match status" value="1"/>
</dbReference>
<dbReference type="Gene3D" id="2.60.120.470">
    <property type="entry name" value="PITH domain"/>
    <property type="match status" value="1"/>
</dbReference>
<evidence type="ECO:0000256" key="1">
    <source>
        <dbReference type="ARBA" id="ARBA00025788"/>
    </source>
</evidence>
<sequence>MGDNLYEYIFKSQVTGLNLTPASTASDVIKEYNNRNTLTPHIETLVDDQLIVFIPFTVSVKLKSILLGIDGGEQRPSAVKIYSNTPHCPDFDQLEGSVCLQDMSLESTQEDDIARQPSLTKEYPLRVARFTNVYSIALFFPSSVGRARSRLYYVGFKGETLAPHKENQDRMQIAASNAGDTPIQHLKQQAGGNVATTSNYAA</sequence>
<dbReference type="InterPro" id="IPR010400">
    <property type="entry name" value="PITH_dom"/>
</dbReference>
<evidence type="ECO:0000259" key="2">
    <source>
        <dbReference type="PROSITE" id="PS51532"/>
    </source>
</evidence>
<dbReference type="Proteomes" id="UP000306954">
    <property type="component" value="Unassembled WGS sequence"/>
</dbReference>
<dbReference type="AlphaFoldDB" id="A0A4T0F9G8"/>
<proteinExistence type="inferred from homology"/>
<comment type="caution">
    <text evidence="3">The sequence shown here is derived from an EMBL/GenBank/DDBJ whole genome shotgun (WGS) entry which is preliminary data.</text>
</comment>
<reference evidence="5 6" key="1">
    <citation type="submission" date="2019-03" db="EMBL/GenBank/DDBJ databases">
        <title>Sequencing 23 genomes of Wallemia ichthyophaga.</title>
        <authorList>
            <person name="Gostincar C."/>
        </authorList>
    </citation>
    <scope>NUCLEOTIDE SEQUENCE [LARGE SCALE GENOMIC DNA]</scope>
    <source>
        <strain evidence="4 6">EXF-6200</strain>
        <strain evidence="3 5">EXF-8621</strain>
    </source>
</reference>
<protein>
    <recommendedName>
        <fullName evidence="2">PITH domain-containing protein</fullName>
    </recommendedName>
</protein>
<evidence type="ECO:0000313" key="5">
    <source>
        <dbReference type="Proteomes" id="UP000306954"/>
    </source>
</evidence>
<accession>A0A4T0F9G8</accession>
<dbReference type="EMBL" id="SPOI01000063">
    <property type="protein sequence ID" value="TIB38374.1"/>
    <property type="molecule type" value="Genomic_DNA"/>
</dbReference>
<comment type="similarity">
    <text evidence="1">Belongs to the PITHD1 family.</text>
</comment>
<evidence type="ECO:0000313" key="3">
    <source>
        <dbReference type="EMBL" id="TIB15718.1"/>
    </source>
</evidence>
<evidence type="ECO:0000313" key="6">
    <source>
        <dbReference type="Proteomes" id="UP000310689"/>
    </source>
</evidence>
<feature type="domain" description="PITH" evidence="2">
    <location>
        <begin position="1"/>
        <end position="176"/>
    </location>
</feature>
<organism evidence="3 5">
    <name type="scientific">Wallemia ichthyophaga</name>
    <dbReference type="NCBI Taxonomy" id="245174"/>
    <lineage>
        <taxon>Eukaryota</taxon>
        <taxon>Fungi</taxon>
        <taxon>Dikarya</taxon>
        <taxon>Basidiomycota</taxon>
        <taxon>Wallemiomycotina</taxon>
        <taxon>Wallemiomycetes</taxon>
        <taxon>Wallemiales</taxon>
        <taxon>Wallemiaceae</taxon>
        <taxon>Wallemia</taxon>
    </lineage>
</organism>
<gene>
    <name evidence="4" type="ORF">E3P86_01668</name>
    <name evidence="3" type="ORF">E3P90_00728</name>
</gene>
<evidence type="ECO:0000313" key="4">
    <source>
        <dbReference type="EMBL" id="TIB38374.1"/>
    </source>
</evidence>
<dbReference type="InterPro" id="IPR008979">
    <property type="entry name" value="Galactose-bd-like_sf"/>
</dbReference>
<dbReference type="PROSITE" id="PS51532">
    <property type="entry name" value="PITH"/>
    <property type="match status" value="1"/>
</dbReference>
<dbReference type="OrthoDB" id="2635at2759"/>
<dbReference type="InterPro" id="IPR045099">
    <property type="entry name" value="PITH1-like"/>
</dbReference>
<dbReference type="OMA" id="DRDNVHG"/>
<dbReference type="PANTHER" id="PTHR12175:SF1">
    <property type="entry name" value="PITH DOMAIN-CONTAINING PROTEIN 1"/>
    <property type="match status" value="1"/>
</dbReference>
<dbReference type="PANTHER" id="PTHR12175">
    <property type="entry name" value="AD039 HT014 THIOREDOXIN FAMILY TRP26"/>
    <property type="match status" value="1"/>
</dbReference>
<dbReference type="Proteomes" id="UP000310689">
    <property type="component" value="Unassembled WGS sequence"/>
</dbReference>